<keyword evidence="2" id="KW-0853">WD repeat</keyword>
<gene>
    <name evidence="7" type="ORF">TGDOM2_254480</name>
</gene>
<evidence type="ECO:0000256" key="5">
    <source>
        <dbReference type="ARBA" id="ARBA00023242"/>
    </source>
</evidence>
<protein>
    <submittedName>
        <fullName evidence="7">WD domain, G-beta repeat-containing protein</fullName>
    </submittedName>
</protein>
<evidence type="ECO:0000313" key="7">
    <source>
        <dbReference type="EMBL" id="KFG35440.1"/>
    </source>
</evidence>
<dbReference type="PANTHER" id="PTHR16288">
    <property type="entry name" value="WD40 REPEAT PROTEIN 4"/>
    <property type="match status" value="1"/>
</dbReference>
<dbReference type="InterPro" id="IPR036322">
    <property type="entry name" value="WD40_repeat_dom_sf"/>
</dbReference>
<reference evidence="7 8" key="1">
    <citation type="submission" date="2014-02" db="EMBL/GenBank/DDBJ databases">
        <authorList>
            <person name="Sibley D."/>
            <person name="Venepally P."/>
            <person name="Karamycheva S."/>
            <person name="Hadjithomas M."/>
            <person name="Khan A."/>
            <person name="Brunk B."/>
            <person name="Roos D."/>
            <person name="Caler E."/>
            <person name="Lorenzi H."/>
        </authorList>
    </citation>
    <scope>NUCLEOTIDE SEQUENCE [LARGE SCALE GENOMIC DNA]</scope>
    <source>
        <strain evidence="7 8">GAB2-2007-GAL-DOM2</strain>
    </source>
</reference>
<feature type="compositionally biased region" description="Acidic residues" evidence="6">
    <location>
        <begin position="348"/>
        <end position="357"/>
    </location>
</feature>
<feature type="region of interest" description="Disordered" evidence="6">
    <location>
        <begin position="382"/>
        <end position="403"/>
    </location>
</feature>
<feature type="region of interest" description="Disordered" evidence="6">
    <location>
        <begin position="770"/>
        <end position="816"/>
    </location>
</feature>
<dbReference type="GO" id="GO:0006400">
    <property type="term" value="P:tRNA modification"/>
    <property type="evidence" value="ECO:0007669"/>
    <property type="project" value="TreeGrafter"/>
</dbReference>
<feature type="compositionally biased region" description="Polar residues" evidence="6">
    <location>
        <begin position="218"/>
        <end position="229"/>
    </location>
</feature>
<feature type="region of interest" description="Disordered" evidence="6">
    <location>
        <begin position="283"/>
        <end position="357"/>
    </location>
</feature>
<name>A0A086JTH2_TOXGO</name>
<evidence type="ECO:0000313" key="8">
    <source>
        <dbReference type="Proteomes" id="UP000028837"/>
    </source>
</evidence>
<evidence type="ECO:0000256" key="1">
    <source>
        <dbReference type="ARBA" id="ARBA00004123"/>
    </source>
</evidence>
<dbReference type="OrthoDB" id="371245at2759"/>
<keyword evidence="5" id="KW-0539">Nucleus</keyword>
<dbReference type="Gene3D" id="2.130.10.10">
    <property type="entry name" value="YVTN repeat-like/Quinoprotein amine dehydrogenase"/>
    <property type="match status" value="1"/>
</dbReference>
<evidence type="ECO:0000256" key="4">
    <source>
        <dbReference type="ARBA" id="ARBA00022737"/>
    </source>
</evidence>
<sequence>MSRLVSTSGRPVNPGDICPIRSTVRTPPSSPLPLFPAVPFLVHPHRPVLFWCTSTSLYAYDFLAHKWMLPSDASSSPSGPSSHSQTSSLSSLQHALPVTAADCVCQGCGATSSRLRSSGRREREQPGCLVRATASKAGGEAGDSATEDAGAANAEKSQRSRCLWVTAGEDKYVHLVSDVDFRLLQKRQQRKKLSAAVFLLKSSSSSDRPSATDHGETSRQLCGSAAQETENGDRSEEGPLPLLLADKFGDVYHLSDCWRMQASQALAGDRLVKRMQSLASVHGLRTRDAPAAEEIPTEEPAAETESLGVNPMAAESVDASAGTAGTEPEPGNDSESLPDAVSVHPNLGEEDDEEGGEDIPIISHLTTITVLKVVDVFSSVGDSSRAPLSAASGASVEATGEGRREGTRQTLLITADRDEKVRVCFLDQPWSVESFFLGHGDFVTDVVVLSNFADSLGDAQRGDARTGTVMKAGSTDAAPGDAGGEIEGANSRTRFLRQAVASCAGDGTVKLWRLADGMPLSDNSEVLLEPQNLFDEPACAVVRAHALGGRRAEAEGRGEQNPGEENEARGLPQKLAHPVGLNEDVLLPAALLHDADQSLLIVQCLALKGLLLFPLDANTGGGTSSTVCTPGAGLMGRKPFFLPLPAVPAATLLLRHSVAEVEKAPALSATASLLRAFLAASPGKQPPLPDASSEFDLPFVWWIDDAGRLRPPVAVSLPLLAFAESRQVNEPQFASQVLPYLSGNADECFFPAPADGARPNYLYLWKSTRSPTCPTDEERRAKRLRHKHLQQQQQQEIQERSKRSSGKSLAAARASS</sequence>
<dbReference type="GO" id="GO:0036265">
    <property type="term" value="P:RNA (guanine-N7)-methylation"/>
    <property type="evidence" value="ECO:0007669"/>
    <property type="project" value="InterPro"/>
</dbReference>
<dbReference type="GO" id="GO:0043527">
    <property type="term" value="C:tRNA methyltransferase complex"/>
    <property type="evidence" value="ECO:0007669"/>
    <property type="project" value="TreeGrafter"/>
</dbReference>
<feature type="region of interest" description="Disordered" evidence="6">
    <location>
        <begin position="111"/>
        <end position="153"/>
    </location>
</feature>
<dbReference type="EMBL" id="AHZU02001169">
    <property type="protein sequence ID" value="KFG35440.1"/>
    <property type="molecule type" value="Genomic_DNA"/>
</dbReference>
<organism evidence="7 8">
    <name type="scientific">Toxoplasma gondii GAB2-2007-GAL-DOM2</name>
    <dbReference type="NCBI Taxonomy" id="1130820"/>
    <lineage>
        <taxon>Eukaryota</taxon>
        <taxon>Sar</taxon>
        <taxon>Alveolata</taxon>
        <taxon>Apicomplexa</taxon>
        <taxon>Conoidasida</taxon>
        <taxon>Coccidia</taxon>
        <taxon>Eucoccidiorida</taxon>
        <taxon>Eimeriorina</taxon>
        <taxon>Sarcocystidae</taxon>
        <taxon>Toxoplasma</taxon>
    </lineage>
</organism>
<dbReference type="InterPro" id="IPR015943">
    <property type="entry name" value="WD40/YVTN_repeat-like_dom_sf"/>
</dbReference>
<dbReference type="PANTHER" id="PTHR16288:SF0">
    <property type="entry name" value="TRNA (GUANINE-N(7)-)-METHYLTRANSFERASE NON-CATALYTIC SUBUNIT WDR4"/>
    <property type="match status" value="1"/>
</dbReference>
<dbReference type="GO" id="GO:0005634">
    <property type="term" value="C:nucleus"/>
    <property type="evidence" value="ECO:0007669"/>
    <property type="project" value="UniProtKB-SubCell"/>
</dbReference>
<evidence type="ECO:0000256" key="3">
    <source>
        <dbReference type="ARBA" id="ARBA00022694"/>
    </source>
</evidence>
<comment type="subcellular location">
    <subcellularLocation>
        <location evidence="1">Nucleus</location>
    </subcellularLocation>
</comment>
<dbReference type="GO" id="GO:0005829">
    <property type="term" value="C:cytosol"/>
    <property type="evidence" value="ECO:0007669"/>
    <property type="project" value="TreeGrafter"/>
</dbReference>
<dbReference type="Proteomes" id="UP000028837">
    <property type="component" value="Unassembled WGS sequence"/>
</dbReference>
<feature type="region of interest" description="Disordered" evidence="6">
    <location>
        <begin position="551"/>
        <end position="570"/>
    </location>
</feature>
<dbReference type="VEuPathDB" id="ToxoDB:TGDOM2_254480"/>
<keyword evidence="3" id="KW-0819">tRNA processing</keyword>
<dbReference type="SUPFAM" id="SSF50978">
    <property type="entry name" value="WD40 repeat-like"/>
    <property type="match status" value="1"/>
</dbReference>
<keyword evidence="4" id="KW-0677">Repeat</keyword>
<feature type="region of interest" description="Disordered" evidence="6">
    <location>
        <begin position="204"/>
        <end position="238"/>
    </location>
</feature>
<evidence type="ECO:0000256" key="6">
    <source>
        <dbReference type="SAM" id="MobiDB-lite"/>
    </source>
</evidence>
<dbReference type="InterPro" id="IPR028884">
    <property type="entry name" value="Trm82"/>
</dbReference>
<dbReference type="AlphaFoldDB" id="A0A086JTH2"/>
<accession>A0A086JTH2</accession>
<evidence type="ECO:0000256" key="2">
    <source>
        <dbReference type="ARBA" id="ARBA00022574"/>
    </source>
</evidence>
<proteinExistence type="predicted"/>
<comment type="caution">
    <text evidence="7">The sequence shown here is derived from an EMBL/GenBank/DDBJ whole genome shotgun (WGS) entry which is preliminary data.</text>
</comment>